<dbReference type="Proteomes" id="UP001054837">
    <property type="component" value="Unassembled WGS sequence"/>
</dbReference>
<keyword evidence="3" id="KW-1185">Reference proteome</keyword>
<feature type="region of interest" description="Disordered" evidence="1">
    <location>
        <begin position="35"/>
        <end position="70"/>
    </location>
</feature>
<name>A0AAV4VDH3_9ARAC</name>
<feature type="compositionally biased region" description="Basic and acidic residues" evidence="1">
    <location>
        <begin position="45"/>
        <end position="64"/>
    </location>
</feature>
<organism evidence="2 3">
    <name type="scientific">Caerostris darwini</name>
    <dbReference type="NCBI Taxonomy" id="1538125"/>
    <lineage>
        <taxon>Eukaryota</taxon>
        <taxon>Metazoa</taxon>
        <taxon>Ecdysozoa</taxon>
        <taxon>Arthropoda</taxon>
        <taxon>Chelicerata</taxon>
        <taxon>Arachnida</taxon>
        <taxon>Araneae</taxon>
        <taxon>Araneomorphae</taxon>
        <taxon>Entelegynae</taxon>
        <taxon>Araneoidea</taxon>
        <taxon>Araneidae</taxon>
        <taxon>Caerostris</taxon>
    </lineage>
</organism>
<reference evidence="2 3" key="1">
    <citation type="submission" date="2021-06" db="EMBL/GenBank/DDBJ databases">
        <title>Caerostris darwini draft genome.</title>
        <authorList>
            <person name="Kono N."/>
            <person name="Arakawa K."/>
        </authorList>
    </citation>
    <scope>NUCLEOTIDE SEQUENCE [LARGE SCALE GENOMIC DNA]</scope>
</reference>
<evidence type="ECO:0000256" key="1">
    <source>
        <dbReference type="SAM" id="MobiDB-lite"/>
    </source>
</evidence>
<dbReference type="EMBL" id="BPLQ01012856">
    <property type="protein sequence ID" value="GIY68320.1"/>
    <property type="molecule type" value="Genomic_DNA"/>
</dbReference>
<gene>
    <name evidence="2" type="ORF">CDAR_189691</name>
</gene>
<sequence>MLDAIPSRNGWKISRCQKQGVRNMSRCRGAIPGRDALAVLSPETPSKERRAKGQDKKDLGETRHPFPHGRQRRLIQARDCMRFIWTIFQ</sequence>
<proteinExistence type="predicted"/>
<evidence type="ECO:0000313" key="2">
    <source>
        <dbReference type="EMBL" id="GIY68320.1"/>
    </source>
</evidence>
<accession>A0AAV4VDH3</accession>
<protein>
    <submittedName>
        <fullName evidence="2">Uncharacterized protein</fullName>
    </submittedName>
</protein>
<comment type="caution">
    <text evidence="2">The sequence shown here is derived from an EMBL/GenBank/DDBJ whole genome shotgun (WGS) entry which is preliminary data.</text>
</comment>
<evidence type="ECO:0000313" key="3">
    <source>
        <dbReference type="Proteomes" id="UP001054837"/>
    </source>
</evidence>
<dbReference type="AlphaFoldDB" id="A0AAV4VDH3"/>